<dbReference type="InterPro" id="IPR052004">
    <property type="entry name" value="Dynein_assembly_factor_4"/>
</dbReference>
<dbReference type="SUPFAM" id="SSF49764">
    <property type="entry name" value="HSP20-like chaperones"/>
    <property type="match status" value="1"/>
</dbReference>
<dbReference type="SMART" id="SM00028">
    <property type="entry name" value="TPR"/>
    <property type="match status" value="2"/>
</dbReference>
<keyword evidence="1" id="KW-0802">TPR repeat</keyword>
<evidence type="ECO:0000256" key="1">
    <source>
        <dbReference type="PROSITE-ProRule" id="PRU00339"/>
    </source>
</evidence>
<evidence type="ECO:0000313" key="4">
    <source>
        <dbReference type="EMBL" id="EFJ26920.1"/>
    </source>
</evidence>
<dbReference type="Gene3D" id="1.25.40.10">
    <property type="entry name" value="Tetratricopeptide repeat domain"/>
    <property type="match status" value="2"/>
</dbReference>
<protein>
    <recommendedName>
        <fullName evidence="3">CS domain-containing protein</fullName>
    </recommendedName>
</protein>
<feature type="region of interest" description="Disordered" evidence="2">
    <location>
        <begin position="130"/>
        <end position="150"/>
    </location>
</feature>
<dbReference type="Pfam" id="PF13181">
    <property type="entry name" value="TPR_8"/>
    <property type="match status" value="1"/>
</dbReference>
<dbReference type="GO" id="GO:0036159">
    <property type="term" value="P:inner dynein arm assembly"/>
    <property type="evidence" value="ECO:0000318"/>
    <property type="project" value="GO_Central"/>
</dbReference>
<dbReference type="Pfam" id="PF04969">
    <property type="entry name" value="CS"/>
    <property type="match status" value="1"/>
</dbReference>
<dbReference type="Gramene" id="EFJ26920">
    <property type="protein sequence ID" value="EFJ26920"/>
    <property type="gene ID" value="SELMODRAFT_412442"/>
</dbReference>
<dbReference type="Proteomes" id="UP000001514">
    <property type="component" value="Unassembled WGS sequence"/>
</dbReference>
<dbReference type="KEGG" id="smo:SELMODRAFT_412442"/>
<dbReference type="PANTHER" id="PTHR46492:SF1">
    <property type="entry name" value="DYNEIN AXONEMAL ASSEMBLY FACTOR 4"/>
    <property type="match status" value="1"/>
</dbReference>
<dbReference type="PROSITE" id="PS51203">
    <property type="entry name" value="CS"/>
    <property type="match status" value="1"/>
</dbReference>
<dbReference type="InterPro" id="IPR019734">
    <property type="entry name" value="TPR_rpt"/>
</dbReference>
<dbReference type="SUPFAM" id="SSF48452">
    <property type="entry name" value="TPR-like"/>
    <property type="match status" value="1"/>
</dbReference>
<dbReference type="HOGENOM" id="CLU_029084_0_0_1"/>
<dbReference type="STRING" id="88036.D8RLI1"/>
<dbReference type="EMBL" id="GL377583">
    <property type="protein sequence ID" value="EFJ26920.1"/>
    <property type="molecule type" value="Genomic_DNA"/>
</dbReference>
<evidence type="ECO:0000259" key="3">
    <source>
        <dbReference type="PROSITE" id="PS51203"/>
    </source>
</evidence>
<gene>
    <name evidence="4" type="ORF">SELMODRAFT_412442</name>
</gene>
<dbReference type="PANTHER" id="PTHR46492">
    <property type="entry name" value="DYNEIN ASSEMBLY FACTOR 4, AXONEMAL"/>
    <property type="match status" value="1"/>
</dbReference>
<dbReference type="PROSITE" id="PS50005">
    <property type="entry name" value="TPR"/>
    <property type="match status" value="1"/>
</dbReference>
<proteinExistence type="predicted"/>
<feature type="compositionally biased region" description="Polar residues" evidence="2">
    <location>
        <begin position="132"/>
        <end position="141"/>
    </location>
</feature>
<dbReference type="GO" id="GO:0036158">
    <property type="term" value="P:outer dynein arm assembly"/>
    <property type="evidence" value="ECO:0000318"/>
    <property type="project" value="GO_Central"/>
</dbReference>
<dbReference type="Gene3D" id="2.60.40.790">
    <property type="match status" value="1"/>
</dbReference>
<dbReference type="InterPro" id="IPR011990">
    <property type="entry name" value="TPR-like_helical_dom_sf"/>
</dbReference>
<name>D8RLI1_SELML</name>
<organism evidence="5">
    <name type="scientific">Selaginella moellendorffii</name>
    <name type="common">Spikemoss</name>
    <dbReference type="NCBI Taxonomy" id="88036"/>
    <lineage>
        <taxon>Eukaryota</taxon>
        <taxon>Viridiplantae</taxon>
        <taxon>Streptophyta</taxon>
        <taxon>Embryophyta</taxon>
        <taxon>Tracheophyta</taxon>
        <taxon>Lycopodiopsida</taxon>
        <taxon>Selaginellales</taxon>
        <taxon>Selaginellaceae</taxon>
        <taxon>Selaginella</taxon>
    </lineage>
</organism>
<dbReference type="GO" id="GO:0003341">
    <property type="term" value="P:cilium movement"/>
    <property type="evidence" value="ECO:0000318"/>
    <property type="project" value="GO_Central"/>
</dbReference>
<dbReference type="InParanoid" id="D8RLI1"/>
<dbReference type="OMA" id="ELAAWHF"/>
<accession>D8RLI1</accession>
<dbReference type="AlphaFoldDB" id="D8RLI1"/>
<dbReference type="InterPro" id="IPR007052">
    <property type="entry name" value="CS_dom"/>
</dbReference>
<keyword evidence="5" id="KW-1185">Reference proteome</keyword>
<sequence>MPITPTYSWSETPAWVTVEVFLHSVSQAALDIITTDCYIKVNCSPYLFQADLYDDIDSKKSSAMVDKAVVKFFMFKDCRRPKNFGTKEEAKAKISHIRRLAVGSQMKLEDARRKTIQARKEAELKEERDALNSWQQGVSRENSQHDVETLSAGDSKKGFITCKQEDLMLEWDNVTQASGKIDEANTVQKLEPKRLASAKVATLKPGERLLPAPRRGFRVYISFTKKTLPNHLPARESREKELQLIKHAPISNDAIDVSEREPLFLQDKGDKFYRSRANRAACYLQMSQMQACINDCTRALQLLSGQDNEIAQDKTEAEQSTAPKLMSLEKDFLPMDTLDLLRAAASDDSEEWKRRAQSCVLARRGCAKGHLGDLEDAVTDFKEALKLNPSATDIRRVLDCIAAK</sequence>
<feature type="domain" description="CS" evidence="3">
    <location>
        <begin position="2"/>
        <end position="88"/>
    </location>
</feature>
<feature type="repeat" description="TPR" evidence="1">
    <location>
        <begin position="358"/>
        <end position="391"/>
    </location>
</feature>
<evidence type="ECO:0000313" key="5">
    <source>
        <dbReference type="Proteomes" id="UP000001514"/>
    </source>
</evidence>
<reference evidence="4 5" key="1">
    <citation type="journal article" date="2011" name="Science">
        <title>The Selaginella genome identifies genetic changes associated with the evolution of vascular plants.</title>
        <authorList>
            <person name="Banks J.A."/>
            <person name="Nishiyama T."/>
            <person name="Hasebe M."/>
            <person name="Bowman J.L."/>
            <person name="Gribskov M."/>
            <person name="dePamphilis C."/>
            <person name="Albert V.A."/>
            <person name="Aono N."/>
            <person name="Aoyama T."/>
            <person name="Ambrose B.A."/>
            <person name="Ashton N.W."/>
            <person name="Axtell M.J."/>
            <person name="Barker E."/>
            <person name="Barker M.S."/>
            <person name="Bennetzen J.L."/>
            <person name="Bonawitz N.D."/>
            <person name="Chapple C."/>
            <person name="Cheng C."/>
            <person name="Correa L.G."/>
            <person name="Dacre M."/>
            <person name="DeBarry J."/>
            <person name="Dreyer I."/>
            <person name="Elias M."/>
            <person name="Engstrom E.M."/>
            <person name="Estelle M."/>
            <person name="Feng L."/>
            <person name="Finet C."/>
            <person name="Floyd S.K."/>
            <person name="Frommer W.B."/>
            <person name="Fujita T."/>
            <person name="Gramzow L."/>
            <person name="Gutensohn M."/>
            <person name="Harholt J."/>
            <person name="Hattori M."/>
            <person name="Heyl A."/>
            <person name="Hirai T."/>
            <person name="Hiwatashi Y."/>
            <person name="Ishikawa M."/>
            <person name="Iwata M."/>
            <person name="Karol K.G."/>
            <person name="Koehler B."/>
            <person name="Kolukisaoglu U."/>
            <person name="Kubo M."/>
            <person name="Kurata T."/>
            <person name="Lalonde S."/>
            <person name="Li K."/>
            <person name="Li Y."/>
            <person name="Litt A."/>
            <person name="Lyons E."/>
            <person name="Manning G."/>
            <person name="Maruyama T."/>
            <person name="Michael T.P."/>
            <person name="Mikami K."/>
            <person name="Miyazaki S."/>
            <person name="Morinaga S."/>
            <person name="Murata T."/>
            <person name="Mueller-Roeber B."/>
            <person name="Nelson D.R."/>
            <person name="Obara M."/>
            <person name="Oguri Y."/>
            <person name="Olmstead R.G."/>
            <person name="Onodera N."/>
            <person name="Petersen B.L."/>
            <person name="Pils B."/>
            <person name="Prigge M."/>
            <person name="Rensing S.A."/>
            <person name="Riano-Pachon D.M."/>
            <person name="Roberts A.W."/>
            <person name="Sato Y."/>
            <person name="Scheller H.V."/>
            <person name="Schulz B."/>
            <person name="Schulz C."/>
            <person name="Shakirov E.V."/>
            <person name="Shibagaki N."/>
            <person name="Shinohara N."/>
            <person name="Shippen D.E."/>
            <person name="Soerensen I."/>
            <person name="Sotooka R."/>
            <person name="Sugimoto N."/>
            <person name="Sugita M."/>
            <person name="Sumikawa N."/>
            <person name="Tanurdzic M."/>
            <person name="Theissen G."/>
            <person name="Ulvskov P."/>
            <person name="Wakazuki S."/>
            <person name="Weng J.K."/>
            <person name="Willats W.W."/>
            <person name="Wipf D."/>
            <person name="Wolf P.G."/>
            <person name="Yang L."/>
            <person name="Zimmer A.D."/>
            <person name="Zhu Q."/>
            <person name="Mitros T."/>
            <person name="Hellsten U."/>
            <person name="Loque D."/>
            <person name="Otillar R."/>
            <person name="Salamov A."/>
            <person name="Schmutz J."/>
            <person name="Shapiro H."/>
            <person name="Lindquist E."/>
            <person name="Lucas S."/>
            <person name="Rokhsar D."/>
            <person name="Grigoriev I.V."/>
        </authorList>
    </citation>
    <scope>NUCLEOTIDE SEQUENCE [LARGE SCALE GENOMIC DNA]</scope>
</reference>
<dbReference type="eggNOG" id="KOG1124">
    <property type="taxonomic scope" value="Eukaryota"/>
</dbReference>
<dbReference type="InterPro" id="IPR008978">
    <property type="entry name" value="HSP20-like_chaperone"/>
</dbReference>
<evidence type="ECO:0000256" key="2">
    <source>
        <dbReference type="SAM" id="MobiDB-lite"/>
    </source>
</evidence>